<dbReference type="AlphaFoldDB" id="A0A328NSY0"/>
<organism evidence="1 2">
    <name type="scientific">Micromonospora saelicesensis</name>
    <dbReference type="NCBI Taxonomy" id="285676"/>
    <lineage>
        <taxon>Bacteria</taxon>
        <taxon>Bacillati</taxon>
        <taxon>Actinomycetota</taxon>
        <taxon>Actinomycetes</taxon>
        <taxon>Micromonosporales</taxon>
        <taxon>Micromonosporaceae</taxon>
        <taxon>Micromonospora</taxon>
    </lineage>
</organism>
<name>A0A328NSY0_9ACTN</name>
<accession>A0A328NSY0</accession>
<gene>
    <name evidence="1" type="ORF">PSN13_01457</name>
</gene>
<evidence type="ECO:0000313" key="1">
    <source>
        <dbReference type="EMBL" id="RAO37475.1"/>
    </source>
</evidence>
<sequence>MAIDALRDDPALDVAGLARLREFAAIVTMVRTEQASIEQAADQVAYELDDLAATVHAVRRAAMSCR</sequence>
<dbReference type="RefSeq" id="WP_112674782.1">
    <property type="nucleotide sequence ID" value="NZ_PYAG01000005.1"/>
</dbReference>
<proteinExistence type="predicted"/>
<protein>
    <submittedName>
        <fullName evidence="1">Uncharacterized protein</fullName>
    </submittedName>
</protein>
<evidence type="ECO:0000313" key="2">
    <source>
        <dbReference type="Proteomes" id="UP000249419"/>
    </source>
</evidence>
<dbReference type="Proteomes" id="UP000249419">
    <property type="component" value="Unassembled WGS sequence"/>
</dbReference>
<comment type="caution">
    <text evidence="1">The sequence shown here is derived from an EMBL/GenBank/DDBJ whole genome shotgun (WGS) entry which is preliminary data.</text>
</comment>
<reference evidence="1 2" key="1">
    <citation type="submission" date="2018-03" db="EMBL/GenBank/DDBJ databases">
        <title>Defining the species Micromonospora saelicesensis and Micromonospora noduli under the framework of genomics.</title>
        <authorList>
            <person name="Riesco R."/>
            <person name="Trujillo M.E."/>
        </authorList>
    </citation>
    <scope>NUCLEOTIDE SEQUENCE [LARGE SCALE GENOMIC DNA]</scope>
    <source>
        <strain evidence="1 2">PSN13</strain>
    </source>
</reference>
<dbReference type="EMBL" id="PYAG01000005">
    <property type="protein sequence ID" value="RAO37475.1"/>
    <property type="molecule type" value="Genomic_DNA"/>
</dbReference>